<feature type="region of interest" description="Disordered" evidence="1">
    <location>
        <begin position="3170"/>
        <end position="3193"/>
    </location>
</feature>
<dbReference type="InterPro" id="IPR028208">
    <property type="entry name" value="Effector_pro_NleD-like"/>
</dbReference>
<dbReference type="Gene3D" id="3.90.1240.10">
    <property type="entry name" value="Metalloproteases ('zincins'), catalytic domain like"/>
    <property type="match status" value="1"/>
</dbReference>
<feature type="region of interest" description="Disordered" evidence="1">
    <location>
        <begin position="4583"/>
        <end position="4603"/>
    </location>
</feature>
<feature type="region of interest" description="Disordered" evidence="1">
    <location>
        <begin position="917"/>
        <end position="940"/>
    </location>
</feature>
<feature type="compositionally biased region" description="Low complexity" evidence="1">
    <location>
        <begin position="479"/>
        <end position="497"/>
    </location>
</feature>
<dbReference type="Pfam" id="PF15644">
    <property type="entry name" value="Gln_amidase"/>
    <property type="match status" value="2"/>
</dbReference>
<organism evidence="3 4">
    <name type="scientific">Actinacidiphila rubida</name>
    <dbReference type="NCBI Taxonomy" id="310780"/>
    <lineage>
        <taxon>Bacteria</taxon>
        <taxon>Bacillati</taxon>
        <taxon>Actinomycetota</taxon>
        <taxon>Actinomycetes</taxon>
        <taxon>Kitasatosporales</taxon>
        <taxon>Streptomycetaceae</taxon>
        <taxon>Actinacidiphila</taxon>
    </lineage>
</organism>
<feature type="compositionally biased region" description="Low complexity" evidence="1">
    <location>
        <begin position="4184"/>
        <end position="4208"/>
    </location>
</feature>
<feature type="region of interest" description="Disordered" evidence="1">
    <location>
        <begin position="2154"/>
        <end position="2193"/>
    </location>
</feature>
<feature type="region of interest" description="Disordered" evidence="1">
    <location>
        <begin position="4146"/>
        <end position="4209"/>
    </location>
</feature>
<dbReference type="OrthoDB" id="3674881at2"/>
<feature type="region of interest" description="Disordered" evidence="1">
    <location>
        <begin position="2771"/>
        <end position="2793"/>
    </location>
</feature>
<protein>
    <submittedName>
        <fullName evidence="3">Effector protein</fullName>
    </submittedName>
</protein>
<feature type="compositionally biased region" description="Basic and acidic residues" evidence="1">
    <location>
        <begin position="4172"/>
        <end position="4183"/>
    </location>
</feature>
<feature type="region of interest" description="Disordered" evidence="1">
    <location>
        <begin position="214"/>
        <end position="277"/>
    </location>
</feature>
<feature type="compositionally biased region" description="Basic and acidic residues" evidence="1">
    <location>
        <begin position="2154"/>
        <end position="2175"/>
    </location>
</feature>
<feature type="domain" description="Tox-PL" evidence="2">
    <location>
        <begin position="3259"/>
        <end position="3365"/>
    </location>
</feature>
<feature type="region of interest" description="Disordered" evidence="1">
    <location>
        <begin position="298"/>
        <end position="696"/>
    </location>
</feature>
<feature type="compositionally biased region" description="Low complexity" evidence="1">
    <location>
        <begin position="513"/>
        <end position="527"/>
    </location>
</feature>
<keyword evidence="4" id="KW-1185">Reference proteome</keyword>
<feature type="compositionally biased region" description="Basic and acidic residues" evidence="1">
    <location>
        <begin position="1398"/>
        <end position="1415"/>
    </location>
</feature>
<feature type="compositionally biased region" description="Low complexity" evidence="1">
    <location>
        <begin position="1287"/>
        <end position="1298"/>
    </location>
</feature>
<feature type="compositionally biased region" description="Polar residues" evidence="1">
    <location>
        <begin position="1365"/>
        <end position="1380"/>
    </location>
</feature>
<feature type="compositionally biased region" description="Basic and acidic residues" evidence="1">
    <location>
        <begin position="708"/>
        <end position="719"/>
    </location>
</feature>
<name>A0A1H8RZ91_9ACTN</name>
<evidence type="ECO:0000313" key="3">
    <source>
        <dbReference type="EMBL" id="SEO71695.1"/>
    </source>
</evidence>
<evidence type="ECO:0000256" key="1">
    <source>
        <dbReference type="SAM" id="MobiDB-lite"/>
    </source>
</evidence>
<feature type="region of interest" description="Disordered" evidence="1">
    <location>
        <begin position="2030"/>
        <end position="2060"/>
    </location>
</feature>
<feature type="region of interest" description="Disordered" evidence="1">
    <location>
        <begin position="2359"/>
        <end position="2411"/>
    </location>
</feature>
<feature type="compositionally biased region" description="Gly residues" evidence="1">
    <location>
        <begin position="528"/>
        <end position="537"/>
    </location>
</feature>
<feature type="compositionally biased region" description="Low complexity" evidence="1">
    <location>
        <begin position="1314"/>
        <end position="1329"/>
    </location>
</feature>
<dbReference type="SUPFAM" id="SSF159501">
    <property type="entry name" value="EreA/ChaN-like"/>
    <property type="match status" value="1"/>
</dbReference>
<evidence type="ECO:0000313" key="4">
    <source>
        <dbReference type="Proteomes" id="UP000181951"/>
    </source>
</evidence>
<feature type="compositionally biased region" description="Polar residues" evidence="1">
    <location>
        <begin position="244"/>
        <end position="263"/>
    </location>
</feature>
<dbReference type="STRING" id="310780.SAMN05216267_103818"/>
<dbReference type="RefSeq" id="WP_075017934.1">
    <property type="nucleotide sequence ID" value="NZ_FODD01000038.1"/>
</dbReference>
<feature type="compositionally biased region" description="Low complexity" evidence="1">
    <location>
        <begin position="645"/>
        <end position="656"/>
    </location>
</feature>
<dbReference type="EMBL" id="FODD01000038">
    <property type="protein sequence ID" value="SEO71695.1"/>
    <property type="molecule type" value="Genomic_DNA"/>
</dbReference>
<feature type="compositionally biased region" description="Low complexity" evidence="1">
    <location>
        <begin position="340"/>
        <end position="359"/>
    </location>
</feature>
<dbReference type="Pfam" id="PF14891">
    <property type="entry name" value="Peptidase_M91"/>
    <property type="match status" value="1"/>
</dbReference>
<feature type="domain" description="Tox-PL" evidence="2">
    <location>
        <begin position="4073"/>
        <end position="4128"/>
    </location>
</feature>
<feature type="region of interest" description="Disordered" evidence="1">
    <location>
        <begin position="708"/>
        <end position="733"/>
    </location>
</feature>
<evidence type="ECO:0000259" key="2">
    <source>
        <dbReference type="Pfam" id="PF15644"/>
    </source>
</evidence>
<feature type="region of interest" description="Disordered" evidence="1">
    <location>
        <begin position="1285"/>
        <end position="1425"/>
    </location>
</feature>
<reference evidence="3 4" key="1">
    <citation type="submission" date="2016-10" db="EMBL/GenBank/DDBJ databases">
        <authorList>
            <person name="de Groot N.N."/>
        </authorList>
    </citation>
    <scope>NUCLEOTIDE SEQUENCE [LARGE SCALE GENOMIC DNA]</scope>
    <source>
        <strain evidence="3 4">CGMCC 4.2026</strain>
    </source>
</reference>
<sequence>MAQYDTSQIRALGNAWLNDSHNLRGYLQTMHESVWSMSGAWTGKAGTAAQVVWNGSQTGDHNIWNEIFQAAWVAEQIGNSILQYADELDKTVKEINKSHLIEALASIFGLILNGATLGLAGVIEELATKVGTLAAALAADSARFAGIAAALGNAAAFATSAGIWGFLTLKNDIFSQILASEIAKGPIKIDWAGEAMNLGLGLEAGLGEHFGPHLTRGDKQESVPKVSPGALGENVPNAVPHVSPTPTLSDKGSVTSWRSSTDTLVPPTGAKLTETGPATYGSEKFDAGHFVPDAAVKADASPGAKGDVGVPGPGAPRPDSGAPGGTAPLPGGARPDSEGGRPAPGSAPGTGPGSARPSNPASPAPGPGGPESGARPPAEGGHGDLPANAGRGDTAPAPVSGAGSGAGKPQVHLEPAPRSAQAGAHPAAAGAGTTVPSRPGGTGGTSGRGAAAHDSPTHGEVPPSPTGRPHADDAPILPSSSSASHTGSGSGSGSHTVTSHDDAPGPMRAAHSDAGAGDVRAADAGTNAGAGSGGARGAGDSPHGAGPVREAVRGADTAAPASAGRPAGLEPAGGARPGRGVPHDGGAAEAPAGGGNGRHEEPAPTSASSATERPAPDGHGSADATRFEASAAPGAHGGAGRGKDALATSASEAPAAGGHDAGATRTGPDAGEAGTVHDAGATGTGHGHGDVSATHAGAGAEPVRHDTAHAGEAAPDHGPEPVPAGHGSEQKAAQWGEFKREQVRNNTLLLHAETHLESLHTEVRAAWVRGADKFATLHRGKDGQESRPGAESMDEHWKRMNQEARWERAVKDAEYQWRADFTRQFRAELETNGRISTESYDRILRDADENAYRHLQRADQLITFADKFTEALKTYKANAFGNGDDLPAFDRPPADYAYDKELGTYVRDDAKVYGYPHEPEPARHPAGAAADGHTPNGHADAPVDFFRDKSHDFNALEHYYIDKREHLNDILDESLHDTRGADEIPPDMLGRVNRLLGESSTAFHIDRLLRDSSRDLDWIASREHDVRTATDDVTEDWWRNVGWETSRPHQVVDHVRADLARELRALHDEVFIHRAGHDAVFGNGDGQGPRRQWNLRTKHLVEQFPERIAKAEFVHAQMEAEKAHAQSQLWDHTADHALDHLGEDGEQRLIGGYLKQVRNAAELHSSRQQERGLKPGASSAGWNDVRDQLRAALPDRITHERDVQEVVSRSAHTFHTLVDRPSDITEATLHEDTISRLGNDFRTEHVTRFDDLYAPEGHSSEAWLAHESHHEDGFQGRLGDLRRDEAATSPAPAGGPAAEDAHTSPAAAHETGTPADPASSHQAPAAPQRPDGPAGAARPQHGSGNIAASADDAAAHPTPPREHSSVQTQLEHGGPTSTHQRPGRSPARPTGGTTTDHTPQEHEPAGAEATVERDAAGSPGTMTHSTDLTAHVQETGTAGRTGATDHAPVPERDALTVSEPAASGPSDLYGEVHRGLPQDGFTFSRTQVHRTYEDLLEQRPAVAAMPIEAKAAHVADALTASAAQVVEAATGPLQQLTGRYFYGPEIHRVHQQLLGQRGDAFLLLPPEKRAEHVVAEVVDSAKLLSDVRERLHQSEVGPGHVSYVRDQLVRTHGEAFALWRPEVRADAAAEAVRQQTTLTRGVNAWLRERPYVRLWGADYRQVDRAYQDLVAEHGRPFTALGTGRQAAAVGVRIIQAQPSLMEAEGTRALVAGVDVPRMIAEAGAEDVRSPAAAEAGTEQDVRPGLDQVRRRLESARTEFRFTDAQIGHAYEELLVRRPAAAGLPADAKAAQVAESLVLSARRLVRAASGPLLRHSGLYPDEREVYQVHQELLQRRGDRFLRLSPEERAEHVVAEMVDRQELSRAVKDLLRQPSLPAAHVAYAHEQIVRAYGPGVTRLSVGERAEFVAQIVRQQRELTRGVDEWLRQRPGVRLWGADHREVDQAYQDLVAEHGRAFAALDTGRQVAAVGARILRNAPLASLPETTGARGAGVDAHAAPGVEVGAPADADAALSAGAGADVRRTIADAGAQDVRSPAAAEAAAQGLRPRSGPVRPWQLSPEERNGNAVAELVDRRQLLHGVREHLGDDRVTAAHVSYAYALILHIHGPEFTRLDIGHRAEFVAQVVRAHLTFTGDAHPAAEAQVREDPPAAVTAFEQDRPRPATDGLDQREAAESAKQKAVTVPPEPARRPVDTPSGFAGITVRWDREADPHFLSTVQEQLRLLASKPAGKALLDQIAAAAATSKLAAWQDVKVKIERIGGGTAIGQDAGFHAHAGNVTKAINSEWATRTGKGTLSLVRYNPNAWETPDGLRPPFIGLVHELIHVHRNLRGTSHPSAAVDEAQVVGFGEYADLEFTENKIREEHGLPPRRTYAGTVGPDLDDAHLPRTTGRTGPRRAGRGTTRGTGGYGTAGLLRNAGAGERELELSEKHGVRIGPSKRLSGGGHFSHSELDRIDAALGGLPAEHLRGNPDLQYIEPAAGSGDGASAYDRETRGIGMVRPAAVPSWLYTGLDRGSRAQRFVMDRLALSGYDGVPVADVLGFAGGRRNVMGGVSNVLANGNLLEWTVRHEVGHSVAEHRAWFWALRQQTAFGGWRVHTPVDGRVDEVADDVLRMADLEDKADVPDDEGRTLADVLARELVPSRLRDEPERLAGLARSFPGADEALRAGLERVVTFARVALAQPWTLDDGGAATQTIGLRVYHIDQEGSWVSYLRRERERHAVSNYQFSTPDEWFAEAYAAYFDPLPGPRERLHPVVREWFEEGLPQLLADERAPGTAGAVPMTPLSPAPPSAAPASAGAAAEPLAWAAMNIGGRLYTSPEGVSIRVRGPRRSGKDGRTPNQLADAAWQKLPEGTRQGLRKERLDLSVDPLTLAETDPALHQGLSNAGRSLEGGSIGSTAARNAVLEALGKRDPATRGAYWKGQDERDTVLGMVAREEQRVFRGRLPTRHTREQEAARAIDGASPVEALRRLLGGHEGVVIGEEHEGTAVQGLLAGHLADLKAAGVRTVYLGGVRGDSYQRHLDAYLASGTMPPELQSLTRHFDGAAASPHSAASAHSAGQGMRDLLRAARQHGVRIVGVDGRPARATGDATDAGAGFRRGAALNTYAAGLVRRDQRAAADGGGYLVVVGAGHTGAFPGPERQIELHGQKFRPGTEFPGIDDLLDVPRVVVDRDGALHPGPRSGRSGTDTDQARPDTAAVAGARPGAHADVDGTGLMAQVLDAHGDPRHDLLDAAAAAVEREERYGWVSRVNPYRDQGGEFRTNCVLAAIAVDTSLAEHAVFQAPGSDLGEPGRGLDGDGSGLRNYLGRYRDLEPYPVDGPATVVEAMTRAEPGQRGMVVVEGPGGRIAHVVNVVRDDHGVVFLDGQAGTLAPAPGTAVSFLPTTHGVPGFPLDQEARAAAPAIRPVPLGAVGTETEFQFPLALDEYGRERHAVLDDKDTLAYWTRLTRAQIDALDDAQKVGIPQIKVDTTTVFRGVGGAAALSDAQIRRLTGRPSTGRSDIKIPELVLPPMRALGGEDARFAPRTGLDLHASVQNGLARAHTASGPVPLSEALGDGWTVTDMGESVLVGRAPTGRQHPAYTQFTVGVPVAGLSTMLQLVEERLPSEFSDFAPVLAQGRLFADAVTRSYARRVLGSVRTEHFPFLGGIAGLEDLHGYAWLLFNHVASGPVAEHYLGTVPKIVVPALSRVSFGDIRKQLPPDVRAFLRDRAARTEKRFSEHLDTLLGTYAVSRAAERVTAEGLLTRRFASGTDVTLGDYLLSGLTGRTRDGRKVGQADVFRIHDFGLDTTLSSPLVLLELRNFGKGLTSQGEMRAHLDELTRWSAYTWTLESRTWPGAPAEIADRVLADPLVTSLTRVLGAATALGRHGVATFRLTDIGYVAREAAAAAGLVGTAAPGIETILAGWEQDLADRLHWQPSPGTAPVPAGLRPLYQALLDAVHEARGTLQSGLPPQAGTSRRLGASRVGAASPVGDALDTPPAVRDADIPGAFGVPVVSAGASLEVWQRYAWVERVNPYRDEDAAFRTNCVLAAIAVDMSLADPDAAVFQAPPSGLGSDGLGQGDDDGLTIHLGRYRDLEPYPVHGPAEVVEAMSRAEPGRRGMVVVEDGGGGIAHVVNVARDVDGVVFLDGQAGTLVPPPAGAVSFLPTTHGIPGFPPHPRTETAADDPVAYRLGSGRPDRARPPRTADRPTAQGQHTQHTQHTAGSLSRAVTRGAGGRGAAGLLWNAGAVERERELSARYGVRIGPAGRSASGHFSHSVLDRIDEVLGGLPSSHVRGNRDLWAIRRAGGSGTSASAYHSTTRSIDMVRPWGIPTWLHSELNRGSRWQRFLMDRGALSDYDGVSLVRDVALGIGGRRRHVMGGVSDVLAHGNLLKWTIRHEVGHSLEAHRGFTETVMSREAFGGWRVHRPLDGRVEEVADAVLRRAGIEDLARLPDRRGRTLAGVLAETLVPSALRAGTRQLADLARTFPAADERLTGALGRIVTFARLALAQPWMLDDGGAATLAVGERVYHVDQEGTWVSYLRAQRELHAVSNYHFSTPGEGFAETYAAYFDPAPGPRARLHPGVGEWFEHELPDLLAFEQHVPADSSDALSGDEAWGEAATPGEAPPVTGDTAAALDADPAELFDGPDGPVRVRAWHEMRDAREHLDALAAGSGSHAGPSSAADGDARLRRAEGRLREAVDRLDALGVHDIAATEYRLSELGIQHLPAERPFGGLASRPLGSGYAAGSSSSARALPGGRPLGYRERVALAKRVWRRPVAEEVPDLERTLLEAGPASRSLVMGVTPGQHLWAVNVGGTILWFEATGRTTEAPGSAEGEVVSIDLDGTATLIHVPPRLLQAGGGGARFCEISLGADPKHLA</sequence>
<proteinExistence type="predicted"/>
<feature type="compositionally biased region" description="Low complexity" evidence="1">
    <location>
        <begin position="420"/>
        <end position="439"/>
    </location>
</feature>
<dbReference type="Proteomes" id="UP000181951">
    <property type="component" value="Unassembled WGS sequence"/>
</dbReference>
<dbReference type="Gene3D" id="3.40.50.11550">
    <property type="match status" value="1"/>
</dbReference>
<accession>A0A1H8RZ91</accession>
<dbReference type="InterPro" id="IPR028908">
    <property type="entry name" value="Tox-PL_dom"/>
</dbReference>
<feature type="compositionally biased region" description="Low complexity" evidence="1">
    <location>
        <begin position="563"/>
        <end position="591"/>
    </location>
</feature>
<gene>
    <name evidence="3" type="ORF">SAMN05216267_103818</name>
</gene>
<feature type="compositionally biased region" description="Gly residues" evidence="1">
    <location>
        <begin position="2399"/>
        <end position="2408"/>
    </location>
</feature>